<dbReference type="Pfam" id="PF21882">
    <property type="entry name" value="Gp53-like_C"/>
    <property type="match status" value="1"/>
</dbReference>
<dbReference type="GO" id="GO:0019062">
    <property type="term" value="P:virion attachment to host cell"/>
    <property type="evidence" value="ECO:0007669"/>
    <property type="project" value="InterPro"/>
</dbReference>
<gene>
    <name evidence="3" type="ORF">NCTC10476_00013</name>
</gene>
<proteinExistence type="predicted"/>
<evidence type="ECO:0000256" key="1">
    <source>
        <dbReference type="SAM" id="MobiDB-lite"/>
    </source>
</evidence>
<feature type="domain" description="Putative tail fiber protein gp53-like C-terminal" evidence="2">
    <location>
        <begin position="215"/>
        <end position="289"/>
    </location>
</feature>
<accession>A0A380QJL7</accession>
<evidence type="ECO:0000259" key="2">
    <source>
        <dbReference type="Pfam" id="PF21882"/>
    </source>
</evidence>
<sequence>MQKIGDIPNTRADSNGEFTDGNVAGGTPPTILPAEWFNTIQRELINVLVAGGVTPDTTKFNQLTTAISKLITDGGFLKTTNNLSEIKNAGQAAVAQTLANLGIQEASLTNAGLVRLSDNVGSTDTTLAATINSVTYTFGQAQSKMSKASNGADIPDKAAFRLALQLGAAALLGVGTRDDIPAGSTSLLATMDCLASLIPKRSYSANDYIRIPDVPRGLMIQWGYFSSGQGVNFPTPFSVDCLTVLQIPQSADTGAHGLIYHQTLSFNAQGFLRNAAASSVPCRWIAIGY</sequence>
<dbReference type="InterPro" id="IPR054075">
    <property type="entry name" value="Gp53-like_C"/>
</dbReference>
<keyword evidence="4" id="KW-1185">Reference proteome</keyword>
<dbReference type="AlphaFoldDB" id="A0A380QJL7"/>
<dbReference type="Pfam" id="PF03406">
    <property type="entry name" value="Phage_fiber_2"/>
    <property type="match status" value="1"/>
</dbReference>
<dbReference type="InterPro" id="IPR005068">
    <property type="entry name" value="Phage_lambda_Stf-r2"/>
</dbReference>
<dbReference type="GO" id="GO:0046718">
    <property type="term" value="P:symbiont entry into host cell"/>
    <property type="evidence" value="ECO:0007669"/>
    <property type="project" value="InterPro"/>
</dbReference>
<dbReference type="Proteomes" id="UP000255169">
    <property type="component" value="Unassembled WGS sequence"/>
</dbReference>
<evidence type="ECO:0000313" key="3">
    <source>
        <dbReference type="EMBL" id="SUP98210.1"/>
    </source>
</evidence>
<dbReference type="RefSeq" id="WP_071708579.1">
    <property type="nucleotide sequence ID" value="NZ_CP084639.1"/>
</dbReference>
<dbReference type="EMBL" id="UHJG01000001">
    <property type="protein sequence ID" value="SUP98210.1"/>
    <property type="molecule type" value="Genomic_DNA"/>
</dbReference>
<organism evidence="3 4">
    <name type="scientific">Yersinia ruckeri</name>
    <dbReference type="NCBI Taxonomy" id="29486"/>
    <lineage>
        <taxon>Bacteria</taxon>
        <taxon>Pseudomonadati</taxon>
        <taxon>Pseudomonadota</taxon>
        <taxon>Gammaproteobacteria</taxon>
        <taxon>Enterobacterales</taxon>
        <taxon>Yersiniaceae</taxon>
        <taxon>Yersinia</taxon>
    </lineage>
</organism>
<evidence type="ECO:0000313" key="4">
    <source>
        <dbReference type="Proteomes" id="UP000255169"/>
    </source>
</evidence>
<reference evidence="3 4" key="1">
    <citation type="submission" date="2018-06" db="EMBL/GenBank/DDBJ databases">
        <authorList>
            <consortium name="Pathogen Informatics"/>
            <person name="Doyle S."/>
        </authorList>
    </citation>
    <scope>NUCLEOTIDE SEQUENCE [LARGE SCALE GENOMIC DNA]</scope>
    <source>
        <strain evidence="3 4">NCTC10476</strain>
    </source>
</reference>
<protein>
    <submittedName>
        <fullName evidence="3">Bacteriophage tail fiber protein</fullName>
    </submittedName>
</protein>
<dbReference type="Gene3D" id="2.60.40.3940">
    <property type="match status" value="1"/>
</dbReference>
<feature type="region of interest" description="Disordered" evidence="1">
    <location>
        <begin position="1"/>
        <end position="25"/>
    </location>
</feature>
<name>A0A380QJL7_YERRU</name>